<name>A0A4Z1BYM8_9GAMM</name>
<accession>A0A4Z1BYM8</accession>
<dbReference type="EMBL" id="SRPF01000005">
    <property type="protein sequence ID" value="TGN38520.1"/>
    <property type="molecule type" value="Genomic_DNA"/>
</dbReference>
<reference evidence="1 2" key="1">
    <citation type="submission" date="2019-04" db="EMBL/GenBank/DDBJ databases">
        <authorList>
            <person name="Park S."/>
            <person name="Yoon J.-H."/>
        </authorList>
    </citation>
    <scope>NUCLEOTIDE SEQUENCE [LARGE SCALE GENOMIC DNA]</scope>
    <source>
        <strain evidence="1 2">HJM-18</strain>
    </source>
</reference>
<sequence>MSGRVLNEWPTDLQQRISDNPKIGYCFDHWVQGKTWAEAGAINFMLEKIASSPAGVSDECRDYGDVIERFETLDRIWADLGKRGSLPSRQELIPGNFREIGGVLIHIGPGGEPIFSGAGCHRFAMALIMGAPFPAQLGCVHESALDQLPEFRSRPCAPIF</sequence>
<evidence type="ECO:0000313" key="2">
    <source>
        <dbReference type="Proteomes" id="UP000298325"/>
    </source>
</evidence>
<dbReference type="Proteomes" id="UP000298325">
    <property type="component" value="Unassembled WGS sequence"/>
</dbReference>
<dbReference type="AlphaFoldDB" id="A0A4Z1BYM8"/>
<proteinExistence type="predicted"/>
<protein>
    <submittedName>
        <fullName evidence="1">Uncharacterized protein</fullName>
    </submittedName>
</protein>
<organism evidence="1 2">
    <name type="scientific">Marinobacter confluentis</name>
    <dbReference type="NCBI Taxonomy" id="1697557"/>
    <lineage>
        <taxon>Bacteria</taxon>
        <taxon>Pseudomonadati</taxon>
        <taxon>Pseudomonadota</taxon>
        <taxon>Gammaproteobacteria</taxon>
        <taxon>Pseudomonadales</taxon>
        <taxon>Marinobacteraceae</taxon>
        <taxon>Marinobacter</taxon>
    </lineage>
</organism>
<keyword evidence="2" id="KW-1185">Reference proteome</keyword>
<evidence type="ECO:0000313" key="1">
    <source>
        <dbReference type="EMBL" id="TGN38520.1"/>
    </source>
</evidence>
<comment type="caution">
    <text evidence="1">The sequence shown here is derived from an EMBL/GenBank/DDBJ whole genome shotgun (WGS) entry which is preliminary data.</text>
</comment>
<dbReference type="OrthoDB" id="1495959at2"/>
<gene>
    <name evidence="1" type="ORF">E5Q11_15245</name>
</gene>